<feature type="region of interest" description="Disordered" evidence="3">
    <location>
        <begin position="358"/>
        <end position="377"/>
    </location>
</feature>
<keyword evidence="6" id="KW-1185">Reference proteome</keyword>
<gene>
    <name evidence="5" type="ORF">L249_6261</name>
</gene>
<dbReference type="InterPro" id="IPR000953">
    <property type="entry name" value="Chromo/chromo_shadow_dom"/>
</dbReference>
<feature type="region of interest" description="Disordered" evidence="3">
    <location>
        <begin position="1137"/>
        <end position="1173"/>
    </location>
</feature>
<dbReference type="EMBL" id="LKCN02000021">
    <property type="protein sequence ID" value="RCI08170.1"/>
    <property type="molecule type" value="Genomic_DNA"/>
</dbReference>
<keyword evidence="2" id="KW-0175">Coiled coil</keyword>
<evidence type="ECO:0000259" key="4">
    <source>
        <dbReference type="PROSITE" id="PS50013"/>
    </source>
</evidence>
<feature type="coiled-coil region" evidence="2">
    <location>
        <begin position="1222"/>
        <end position="1377"/>
    </location>
</feature>
<feature type="region of interest" description="Disordered" evidence="3">
    <location>
        <begin position="583"/>
        <end position="705"/>
    </location>
</feature>
<evidence type="ECO:0000256" key="2">
    <source>
        <dbReference type="SAM" id="Coils"/>
    </source>
</evidence>
<feature type="compositionally biased region" description="Low complexity" evidence="3">
    <location>
        <begin position="1"/>
        <end position="32"/>
    </location>
</feature>
<proteinExistence type="predicted"/>
<comment type="subunit">
    <text evidence="1">Component of the NuA4 histone acetyltransferase complex.</text>
</comment>
<evidence type="ECO:0000313" key="6">
    <source>
        <dbReference type="Proteomes" id="UP000253664"/>
    </source>
</evidence>
<dbReference type="GO" id="GO:0006338">
    <property type="term" value="P:chromatin remodeling"/>
    <property type="evidence" value="ECO:0007669"/>
    <property type="project" value="UniProtKB-ARBA"/>
</dbReference>
<name>A0A367L158_9HYPO</name>
<evidence type="ECO:0000313" key="5">
    <source>
        <dbReference type="EMBL" id="RCI08170.1"/>
    </source>
</evidence>
<feature type="compositionally biased region" description="Acidic residues" evidence="3">
    <location>
        <begin position="428"/>
        <end position="441"/>
    </location>
</feature>
<dbReference type="Gene3D" id="2.40.50.40">
    <property type="match status" value="1"/>
</dbReference>
<feature type="compositionally biased region" description="Polar residues" evidence="3">
    <location>
        <begin position="638"/>
        <end position="649"/>
    </location>
</feature>
<feature type="compositionally biased region" description="Polar residues" evidence="3">
    <location>
        <begin position="607"/>
        <end position="618"/>
    </location>
</feature>
<feature type="compositionally biased region" description="Polar residues" evidence="3">
    <location>
        <begin position="401"/>
        <end position="421"/>
    </location>
</feature>
<dbReference type="PROSITE" id="PS50013">
    <property type="entry name" value="CHROMO_2"/>
    <property type="match status" value="1"/>
</dbReference>
<reference evidence="5 6" key="1">
    <citation type="journal article" date="2015" name="BMC Genomics">
        <title>Insights from the genome of Ophiocordyceps polyrhachis-furcata to pathogenicity and host specificity in insect fungi.</title>
        <authorList>
            <person name="Wichadakul D."/>
            <person name="Kobmoo N."/>
            <person name="Ingsriswang S."/>
            <person name="Tangphatsornruang S."/>
            <person name="Chantasingh D."/>
            <person name="Luangsa-ard J.J."/>
            <person name="Eurwilaichitr L."/>
        </authorList>
    </citation>
    <scope>NUCLEOTIDE SEQUENCE [LARGE SCALE GENOMIC DNA]</scope>
    <source>
        <strain evidence="5 6">BCC 54312</strain>
    </source>
</reference>
<feature type="region of interest" description="Disordered" evidence="3">
    <location>
        <begin position="108"/>
        <end position="178"/>
    </location>
</feature>
<feature type="region of interest" description="Disordered" evidence="3">
    <location>
        <begin position="753"/>
        <end position="816"/>
    </location>
</feature>
<sequence>MPTKPSSAGSVSALRSASRASRRSVASVAGQRASHHLMKPRAKTPKTTTNKAKNEWYSIRGILRERKAKGRVEYLVDWEDDGVTGQRHDPTWTPSCDVTDAARRDWEANKAVQKKQPGDESKPPKRKRANAGHQGAEGRPHKVPKLSHSATPSEEPVFPLKADHQSLTPQAASAPTLRRLRTLVVEIAQTPLFDPSGFVSYSDSELTGAAPSQSLPKVEDDGDGDDNQTETKSVVATRESGQTIPDSQEPSGQTGLSAARSLATPRQGPSPSPDSHLADPETRQSSSPAAENRPHQLASPHRQSIDQESLPDYETPAPEARDPTELAASPSPDPERYPSRSPDYHLHQFASWSQLAYRPESPYSPLSPGAAEAAADQLSGSFESPIFASQLSPRHTFALPETSSSGNLIPATQTDSATQTDGVFFAYEQDEEEDVEQDDQTDVSIKSEDQDDEYSFVDFERAGHHSLGYYADNVLPSVESDDFVDATGNQEPHDSGAESTDAHHGSRGAGSSDYSTESPDRPVEEVNCDSPDYRPDDFEFGSAEYQPEPVAVAFPEEEEDFVSEDESLEREFAQIIARRRQAEAEAEAEAEAAAALSTDAQVDHASQHGQVDNGSQRAQFDHASQDAQVVAREHLRSQRSTFSTDSGTGHMSPAIPIPPPAAPAAPDTSSMADESQDPPPANQELGTHQEQEARCAIPPAPRKESERIIQNRQRVMQNVQNLMKLHSGPSAPPIKPSPIGTKVQNMFKDRFPNTPSRPMVASSAQDATVSPADISKPLPEPTPATWTSNTIGSSSSQATPQMGQGLPEQSSSHDSADAVIEPCQGEHVITLPFQASQRPYYDESLVKSKRVVNELNTIFSNEVWVEPTDSLVHQVDELLALLFNACDFPPDIVASLADLPASQKAKYSCDANAKFNFVFELLQGARKDTKILIIARSVALLRLLSHLTEVLELDCACEAIGQSATSAARVTLALPSDDMNGTNFDVIIGFDHSYPTWRASSSLLSSAAKKPLTLHLVTTHSIEHISLHVPANLGPVEHKNALLSSVVRARQLISDPERGYLEPHEIAGKFVAYINNTASAIAYEPVPLPDDVAHIFRTQGDEEISDSSSSPTDGDGRKRKHVRLQCRPCGHDELTVEIQDGTAENAEGETAGDARAKRPRLLPNHGANQPPLPDEVQSLLRKMGVATDTSSGRPGDVQVNVTLSSLQTLAEKFAENERRATANDAEAEYKAVISRLEKQVKEYERSMDQIYKSNRKALEDRSRFEDEKLKAEAALEDEKSRAEAALGRKETKIAELEAVVERLTSNPNGNEETPLAKTNRLLEEANGKEKQLQKRLQNAQQDMNYVKDRYQEASTSAAAAQEENSKLRAQTDILKRKASENVVKVHRMQLESDTRVLAQEASGLRAQLKERDWEMERLREEVRKNGRRETRQASLPRSPHAAGIMSPHLQARANGVGSGSRGTSPSVGTGHLDGAGGAPSGAQFTGGQPGGNGRWSHLRD</sequence>
<feature type="compositionally biased region" description="Basic residues" evidence="3">
    <location>
        <begin position="33"/>
        <end position="44"/>
    </location>
</feature>
<feature type="compositionally biased region" description="Basic and acidic residues" evidence="3">
    <location>
        <begin position="333"/>
        <end position="343"/>
    </location>
</feature>
<feature type="compositionally biased region" description="Basic and acidic residues" evidence="3">
    <location>
        <begin position="491"/>
        <end position="504"/>
    </location>
</feature>
<feature type="region of interest" description="Disordered" evidence="3">
    <location>
        <begin position="1100"/>
        <end position="1121"/>
    </location>
</feature>
<feature type="compositionally biased region" description="Polar residues" evidence="3">
    <location>
        <begin position="230"/>
        <end position="256"/>
    </location>
</feature>
<dbReference type="InterPro" id="IPR016197">
    <property type="entry name" value="Chromo-like_dom_sf"/>
</dbReference>
<feature type="region of interest" description="Disordered" evidence="3">
    <location>
        <begin position="194"/>
        <end position="343"/>
    </location>
</feature>
<feature type="region of interest" description="Disordered" evidence="3">
    <location>
        <begin position="1"/>
        <end position="56"/>
    </location>
</feature>
<feature type="region of interest" description="Disordered" evidence="3">
    <location>
        <begin position="1423"/>
        <end position="1500"/>
    </location>
</feature>
<organism evidence="5 6">
    <name type="scientific">Ophiocordyceps polyrhachis-furcata BCC 54312</name>
    <dbReference type="NCBI Taxonomy" id="1330021"/>
    <lineage>
        <taxon>Eukaryota</taxon>
        <taxon>Fungi</taxon>
        <taxon>Dikarya</taxon>
        <taxon>Ascomycota</taxon>
        <taxon>Pezizomycotina</taxon>
        <taxon>Sordariomycetes</taxon>
        <taxon>Hypocreomycetidae</taxon>
        <taxon>Hypocreales</taxon>
        <taxon>Ophiocordycipitaceae</taxon>
        <taxon>Ophiocordyceps</taxon>
    </lineage>
</organism>
<accession>A0A367L158</accession>
<feature type="domain" description="Chromo" evidence="4">
    <location>
        <begin position="57"/>
        <end position="124"/>
    </location>
</feature>
<dbReference type="Proteomes" id="UP000253664">
    <property type="component" value="Unassembled WGS sequence"/>
</dbReference>
<dbReference type="SUPFAM" id="SSF54160">
    <property type="entry name" value="Chromo domain-like"/>
    <property type="match status" value="1"/>
</dbReference>
<dbReference type="OrthoDB" id="3647690at2759"/>
<dbReference type="InterPro" id="IPR038609">
    <property type="entry name" value="HDA1_su2/3_sf"/>
</dbReference>
<dbReference type="STRING" id="1330021.A0A367L158"/>
<feature type="compositionally biased region" description="Polar residues" evidence="3">
    <location>
        <begin position="199"/>
        <end position="215"/>
    </location>
</feature>
<comment type="caution">
    <text evidence="5">The sequence shown here is derived from an EMBL/GenBank/DDBJ whole genome shotgun (WGS) entry which is preliminary data.</text>
</comment>
<feature type="compositionally biased region" description="Polar residues" evidence="3">
    <location>
        <begin position="784"/>
        <end position="813"/>
    </location>
</feature>
<feature type="region of interest" description="Disordered" evidence="3">
    <location>
        <begin position="480"/>
        <end position="543"/>
    </location>
</feature>
<evidence type="ECO:0000256" key="1">
    <source>
        <dbReference type="ARBA" id="ARBA00011353"/>
    </source>
</evidence>
<protein>
    <recommendedName>
        <fullName evidence="4">Chromo domain-containing protein</fullName>
    </recommendedName>
</protein>
<evidence type="ECO:0000256" key="3">
    <source>
        <dbReference type="SAM" id="MobiDB-lite"/>
    </source>
</evidence>
<feature type="region of interest" description="Disordered" evidence="3">
    <location>
        <begin position="397"/>
        <end position="459"/>
    </location>
</feature>
<dbReference type="Gene3D" id="3.40.50.12360">
    <property type="match status" value="1"/>
</dbReference>